<gene>
    <name evidence="9" type="ORF">GK011_13930</name>
</gene>
<feature type="chain" id="PRO_5045342008" description="peptidylprolyl isomerase" evidence="7">
    <location>
        <begin position="32"/>
        <end position="624"/>
    </location>
</feature>
<evidence type="ECO:0000256" key="4">
    <source>
        <dbReference type="PROSITE-ProRule" id="PRU00277"/>
    </source>
</evidence>
<keyword evidence="7" id="KW-0732">Signal</keyword>
<keyword evidence="5" id="KW-0175">Coiled coil</keyword>
<evidence type="ECO:0000259" key="8">
    <source>
        <dbReference type="PROSITE" id="PS50059"/>
    </source>
</evidence>
<dbReference type="InterPro" id="IPR046357">
    <property type="entry name" value="PPIase_dom_sf"/>
</dbReference>
<organism evidence="9 10">
    <name type="scientific">Erwinia sorbitola</name>
    <dbReference type="NCBI Taxonomy" id="2681984"/>
    <lineage>
        <taxon>Bacteria</taxon>
        <taxon>Pseudomonadati</taxon>
        <taxon>Pseudomonadota</taxon>
        <taxon>Gammaproteobacteria</taxon>
        <taxon>Enterobacterales</taxon>
        <taxon>Erwiniaceae</taxon>
        <taxon>Erwinia</taxon>
    </lineage>
</organism>
<feature type="coiled-coil region" evidence="5">
    <location>
        <begin position="101"/>
        <end position="135"/>
    </location>
</feature>
<feature type="coiled-coil region" evidence="5">
    <location>
        <begin position="381"/>
        <end position="408"/>
    </location>
</feature>
<keyword evidence="4" id="KW-0413">Isomerase</keyword>
<dbReference type="InterPro" id="IPR036944">
    <property type="entry name" value="PPIase_FKBP_N_sf"/>
</dbReference>
<evidence type="ECO:0000256" key="6">
    <source>
        <dbReference type="SAM" id="MobiDB-lite"/>
    </source>
</evidence>
<evidence type="ECO:0000256" key="1">
    <source>
        <dbReference type="ARBA" id="ARBA00000971"/>
    </source>
</evidence>
<evidence type="ECO:0000256" key="3">
    <source>
        <dbReference type="ARBA" id="ARBA00023110"/>
    </source>
</evidence>
<keyword evidence="10" id="KW-1185">Reference proteome</keyword>
<evidence type="ECO:0000313" key="9">
    <source>
        <dbReference type="EMBL" id="MTD28038.1"/>
    </source>
</evidence>
<evidence type="ECO:0000256" key="2">
    <source>
        <dbReference type="ARBA" id="ARBA00013194"/>
    </source>
</evidence>
<dbReference type="InterPro" id="IPR000774">
    <property type="entry name" value="PPIase_FKBP_N"/>
</dbReference>
<name>A0ABW9RCY5_9GAMM</name>
<dbReference type="Proteomes" id="UP000480164">
    <property type="component" value="Unassembled WGS sequence"/>
</dbReference>
<dbReference type="EC" id="5.2.1.8" evidence="2 4"/>
<evidence type="ECO:0000256" key="5">
    <source>
        <dbReference type="SAM" id="Coils"/>
    </source>
</evidence>
<feature type="region of interest" description="Disordered" evidence="6">
    <location>
        <begin position="284"/>
        <end position="315"/>
    </location>
</feature>
<dbReference type="Gene3D" id="1.10.287.460">
    <property type="entry name" value="Peptidyl-prolyl cis-trans isomerase, FKBP-type, N-terminal domain"/>
    <property type="match status" value="1"/>
</dbReference>
<reference evidence="9 10" key="1">
    <citation type="submission" date="2019-11" db="EMBL/GenBank/DDBJ databases">
        <title>Erwinia sp. nov., isolated from feces of birds in Tibet plateau of China.</title>
        <authorList>
            <person name="Ge Y."/>
        </authorList>
    </citation>
    <scope>NUCLEOTIDE SEQUENCE [LARGE SCALE GENOMIC DNA]</scope>
    <source>
        <strain evidence="9 10">J316</strain>
    </source>
</reference>
<dbReference type="InterPro" id="IPR001179">
    <property type="entry name" value="PPIase_FKBP_dom"/>
</dbReference>
<keyword evidence="3 4" id="KW-0697">Rotamase</keyword>
<dbReference type="SUPFAM" id="SSF54534">
    <property type="entry name" value="FKBP-like"/>
    <property type="match status" value="1"/>
</dbReference>
<proteinExistence type="predicted"/>
<dbReference type="Gene3D" id="3.10.50.40">
    <property type="match status" value="1"/>
</dbReference>
<evidence type="ECO:0000256" key="7">
    <source>
        <dbReference type="SAM" id="SignalP"/>
    </source>
</evidence>
<evidence type="ECO:0000313" key="10">
    <source>
        <dbReference type="Proteomes" id="UP000480164"/>
    </source>
</evidence>
<feature type="signal peptide" evidence="7">
    <location>
        <begin position="1"/>
        <end position="31"/>
    </location>
</feature>
<dbReference type="RefSeq" id="WP_154753296.1">
    <property type="nucleotide sequence ID" value="NZ_WLZX01000005.1"/>
</dbReference>
<dbReference type="EMBL" id="WLZX01000005">
    <property type="protein sequence ID" value="MTD28038.1"/>
    <property type="molecule type" value="Genomic_DNA"/>
</dbReference>
<dbReference type="Pfam" id="PF01346">
    <property type="entry name" value="FKBP_N"/>
    <property type="match status" value="1"/>
</dbReference>
<dbReference type="Pfam" id="PF00254">
    <property type="entry name" value="FKBP_C"/>
    <property type="match status" value="1"/>
</dbReference>
<sequence length="624" mass="68708">MIGKYPAPFALSAAALVVMTCLGAMHSKVYAAELEAPAVLQFATSYQEQQHKTPQAPLAPPVQERLAPPRVTSEAVNTVTPPRRRVQAAPAPAPRVDRTQLKALRRDIADKDREISQKAKTIRSLEEQIAVLQQSPPVAPVVEETSQLSQADKQAMLDMAQNLRQIFSLHPTHNTLVEKLTQAKDQLKEVQLAETALRGQLKALNEGKEHVLSAHEAALNQQIEEYNKKIAELETNLSTSRDDIQKITAERDEIKSKEQKLAADSAQEKEKLTKEKQQLLEQIAQSQEGASGQDEASKQQQLALEKKLSEAEQTKNKLQTEAEQLKTELAARPTAEQLAESELIAKSLMAKVDLLQLSQKAPVDTAATATDKPGTPPAENDKELQAKLDAALVELAEAKKQKADVKASPELPHVTPEQLNKKSAREGYAIGMSLGDEILQMQAENNSWGKDAEKNIVLAGIVDAFQGKPKLSVDALEKTLTEVSHRETQEQKKLISNLDQATKQYLQKFTKMKNTKKSPSGFWYNITYEGDTPIAENATYNVVVKESLTNGEVITDMDARGTMLTQPLSGFPPVFREALKKLKNHGSITIVVPPELAYKDIGSPPKIPPNATIIFNLRIADAYL</sequence>
<accession>A0ABW9RCY5</accession>
<comment type="catalytic activity">
    <reaction evidence="1 4">
        <text>[protein]-peptidylproline (omega=180) = [protein]-peptidylproline (omega=0)</text>
        <dbReference type="Rhea" id="RHEA:16237"/>
        <dbReference type="Rhea" id="RHEA-COMP:10747"/>
        <dbReference type="Rhea" id="RHEA-COMP:10748"/>
        <dbReference type="ChEBI" id="CHEBI:83833"/>
        <dbReference type="ChEBI" id="CHEBI:83834"/>
        <dbReference type="EC" id="5.2.1.8"/>
    </reaction>
</comment>
<protein>
    <recommendedName>
        <fullName evidence="2 4">peptidylprolyl isomerase</fullName>
        <ecNumber evidence="2 4">5.2.1.8</ecNumber>
    </recommendedName>
</protein>
<feature type="domain" description="PPIase FKBP-type" evidence="8">
    <location>
        <begin position="537"/>
        <end position="623"/>
    </location>
</feature>
<dbReference type="PROSITE" id="PS50059">
    <property type="entry name" value="FKBP_PPIASE"/>
    <property type="match status" value="1"/>
</dbReference>
<comment type="caution">
    <text evidence="9">The sequence shown here is derived from an EMBL/GenBank/DDBJ whole genome shotgun (WGS) entry which is preliminary data.</text>
</comment>
<feature type="compositionally biased region" description="Basic and acidic residues" evidence="6">
    <location>
        <begin position="304"/>
        <end position="315"/>
    </location>
</feature>